<dbReference type="STRING" id="1073328.SAMN05216294_0048"/>
<dbReference type="RefSeq" id="WP_090291511.1">
    <property type="nucleotide sequence ID" value="NZ_FNKI01000001.1"/>
</dbReference>
<evidence type="ECO:0000313" key="2">
    <source>
        <dbReference type="Proteomes" id="UP000199592"/>
    </source>
</evidence>
<evidence type="ECO:0000313" key="1">
    <source>
        <dbReference type="EMBL" id="SDW72400.1"/>
    </source>
</evidence>
<dbReference type="GO" id="GO:0008237">
    <property type="term" value="F:metallopeptidase activity"/>
    <property type="evidence" value="ECO:0007669"/>
    <property type="project" value="UniProtKB-KW"/>
</dbReference>
<dbReference type="Proteomes" id="UP000199592">
    <property type="component" value="Unassembled WGS sequence"/>
</dbReference>
<accession>A0A1H2VVN6</accession>
<dbReference type="Gene3D" id="1.10.390.10">
    <property type="entry name" value="Neutral Protease Domain 2"/>
    <property type="match status" value="1"/>
</dbReference>
<dbReference type="SUPFAM" id="SSF50156">
    <property type="entry name" value="PDZ domain-like"/>
    <property type="match status" value="1"/>
</dbReference>
<gene>
    <name evidence="1" type="ORF">SAMN04487892_2244</name>
</gene>
<keyword evidence="1" id="KW-0645">Protease</keyword>
<dbReference type="GO" id="GO:0006508">
    <property type="term" value="P:proteolysis"/>
    <property type="evidence" value="ECO:0007669"/>
    <property type="project" value="UniProtKB-KW"/>
</dbReference>
<dbReference type="EMBL" id="FNMY01000002">
    <property type="protein sequence ID" value="SDW72400.1"/>
    <property type="molecule type" value="Genomic_DNA"/>
</dbReference>
<dbReference type="InterPro" id="IPR027268">
    <property type="entry name" value="Peptidase_M4/M1_CTD_sf"/>
</dbReference>
<dbReference type="SUPFAM" id="SSF55486">
    <property type="entry name" value="Metalloproteases ('zincins'), catalytic domain"/>
    <property type="match status" value="1"/>
</dbReference>
<sequence>MLKRVLPTALLATFLFSCQQKSTSDLSYSISSVTRDSITQLHIKMEFAADTSGVTNLSFPNEAWGETDLYQTLGSIQLLNVEGAIEKDLDSGRIVLMHPKNVERLKVEYLLQQDFDGELSSRAVYRPIINQDYFHLFSHNMFMVPENTDDKIDISLSWADFPEDYTIHNSFGSGEREQSLVDMDKNQFGNAIFVGGDFRVFDGEVKGNKISLATRGEWVPFKDEEVFEVLDQTLTHQRNFWGDHSQGYFTVTMQPFPQEMGSSFQGTGLTNSFATSVSNNDFTEIGQMVYLFNHELMHNWIGHTIQNDNEEEQYWFSEGFTEYYTFKNIAKNKINGLDGAFFIQEINRTIRDLYASPVVEAPNAEINYENFWTNYDYSKLPYWRGAVFAFYLDLKIQETSNGKKSLNDVMHRLYADATSKNQKLTHDYFLTVLNDYWKGDFESFFQKHIEEGQKVDLVGLFSDLELEFSPMSDIYELGFTFSDDRKSIASVVEGSAAWQAGVRKGDEVFSRSIWQGSIDHDVELGLRRNGQELKIAYRPITKAEVPQLESTQENIQKLGF</sequence>
<keyword evidence="2" id="KW-1185">Reference proteome</keyword>
<reference evidence="2" key="1">
    <citation type="submission" date="2016-10" db="EMBL/GenBank/DDBJ databases">
        <authorList>
            <person name="Varghese N."/>
            <person name="Submissions S."/>
        </authorList>
    </citation>
    <scope>NUCLEOTIDE SEQUENCE [LARGE SCALE GENOMIC DNA]</scope>
    <source>
        <strain evidence="2">DSM 25030</strain>
    </source>
</reference>
<proteinExistence type="predicted"/>
<keyword evidence="1" id="KW-0482">Metalloprotease</keyword>
<keyword evidence="1" id="KW-0378">Hydrolase</keyword>
<dbReference type="OrthoDB" id="9778516at2"/>
<name>A0A1H2VVN6_9FLAO</name>
<dbReference type="InterPro" id="IPR036034">
    <property type="entry name" value="PDZ_sf"/>
</dbReference>
<dbReference type="PROSITE" id="PS51257">
    <property type="entry name" value="PROKAR_LIPOPROTEIN"/>
    <property type="match status" value="1"/>
</dbReference>
<protein>
    <submittedName>
        <fullName evidence="1">Predicted metalloprotease, contains C-terminal PDZ domain</fullName>
    </submittedName>
</protein>
<dbReference type="AlphaFoldDB" id="A0A1H2VVN6"/>
<organism evidence="1 2">
    <name type="scientific">Flagellimonas zhangzhouensis</name>
    <dbReference type="NCBI Taxonomy" id="1073328"/>
    <lineage>
        <taxon>Bacteria</taxon>
        <taxon>Pseudomonadati</taxon>
        <taxon>Bacteroidota</taxon>
        <taxon>Flavobacteriia</taxon>
        <taxon>Flavobacteriales</taxon>
        <taxon>Flavobacteriaceae</taxon>
        <taxon>Flagellimonas</taxon>
    </lineage>
</organism>